<organism evidence="1 2">
    <name type="scientific">Trifolium medium</name>
    <dbReference type="NCBI Taxonomy" id="97028"/>
    <lineage>
        <taxon>Eukaryota</taxon>
        <taxon>Viridiplantae</taxon>
        <taxon>Streptophyta</taxon>
        <taxon>Embryophyta</taxon>
        <taxon>Tracheophyta</taxon>
        <taxon>Spermatophyta</taxon>
        <taxon>Magnoliopsida</taxon>
        <taxon>eudicotyledons</taxon>
        <taxon>Gunneridae</taxon>
        <taxon>Pentapetalae</taxon>
        <taxon>rosids</taxon>
        <taxon>fabids</taxon>
        <taxon>Fabales</taxon>
        <taxon>Fabaceae</taxon>
        <taxon>Papilionoideae</taxon>
        <taxon>50 kb inversion clade</taxon>
        <taxon>NPAAA clade</taxon>
        <taxon>Hologalegina</taxon>
        <taxon>IRL clade</taxon>
        <taxon>Trifolieae</taxon>
        <taxon>Trifolium</taxon>
    </lineage>
</organism>
<name>A0A392SGE3_9FABA</name>
<evidence type="ECO:0000313" key="1">
    <source>
        <dbReference type="EMBL" id="MCI47968.1"/>
    </source>
</evidence>
<dbReference type="Proteomes" id="UP000265520">
    <property type="component" value="Unassembled WGS sequence"/>
</dbReference>
<feature type="non-terminal residue" evidence="1">
    <location>
        <position position="49"/>
    </location>
</feature>
<dbReference type="AlphaFoldDB" id="A0A392SGE3"/>
<comment type="caution">
    <text evidence="1">The sequence shown here is derived from an EMBL/GenBank/DDBJ whole genome shotgun (WGS) entry which is preliminary data.</text>
</comment>
<keyword evidence="2" id="KW-1185">Reference proteome</keyword>
<protein>
    <submittedName>
        <fullName evidence="1">Uncharacterized protein</fullName>
    </submittedName>
</protein>
<sequence length="49" mass="5454">MLVNKTSLSKHTNRADSIDNLILNTNHLSCITAVETTVELVQPVYQISK</sequence>
<proteinExistence type="predicted"/>
<accession>A0A392SGE3</accession>
<dbReference type="EMBL" id="LXQA010379636">
    <property type="protein sequence ID" value="MCI47968.1"/>
    <property type="molecule type" value="Genomic_DNA"/>
</dbReference>
<evidence type="ECO:0000313" key="2">
    <source>
        <dbReference type="Proteomes" id="UP000265520"/>
    </source>
</evidence>
<reference evidence="1 2" key="1">
    <citation type="journal article" date="2018" name="Front. Plant Sci.">
        <title>Red Clover (Trifolium pratense) and Zigzag Clover (T. medium) - A Picture of Genomic Similarities and Differences.</title>
        <authorList>
            <person name="Dluhosova J."/>
            <person name="Istvanek J."/>
            <person name="Nedelnik J."/>
            <person name="Repkova J."/>
        </authorList>
    </citation>
    <scope>NUCLEOTIDE SEQUENCE [LARGE SCALE GENOMIC DNA]</scope>
    <source>
        <strain evidence="2">cv. 10/8</strain>
        <tissue evidence="1">Leaf</tissue>
    </source>
</reference>